<reference evidence="10" key="1">
    <citation type="submission" date="2019-11" db="EMBL/GenBank/DDBJ databases">
        <authorList>
            <person name="Feng L."/>
        </authorList>
    </citation>
    <scope>NUCLEOTIDE SEQUENCE</scope>
    <source>
        <strain evidence="10">CUreolyticusLFYP111</strain>
    </source>
</reference>
<evidence type="ECO:0000256" key="4">
    <source>
        <dbReference type="ARBA" id="ARBA00022980"/>
    </source>
</evidence>
<dbReference type="PROSITE" id="PS00651">
    <property type="entry name" value="RIBOSOMAL_L9"/>
    <property type="match status" value="1"/>
</dbReference>
<dbReference type="SUPFAM" id="SSF55658">
    <property type="entry name" value="L9 N-domain-like"/>
    <property type="match status" value="1"/>
</dbReference>
<evidence type="ECO:0000256" key="5">
    <source>
        <dbReference type="ARBA" id="ARBA00023274"/>
    </source>
</evidence>
<evidence type="ECO:0000256" key="2">
    <source>
        <dbReference type="ARBA" id="ARBA00022730"/>
    </source>
</evidence>
<dbReference type="InterPro" id="IPR020594">
    <property type="entry name" value="Ribosomal_bL9_bac/chp"/>
</dbReference>
<comment type="similarity">
    <text evidence="1 7">Belongs to the bacterial ribosomal protein bL9 family.</text>
</comment>
<gene>
    <name evidence="7 10" type="primary">rplI</name>
    <name evidence="10" type="ORF">CULFYP111_01025</name>
</gene>
<dbReference type="PANTHER" id="PTHR21368">
    <property type="entry name" value="50S RIBOSOMAL PROTEIN L9"/>
    <property type="match status" value="1"/>
</dbReference>
<proteinExistence type="inferred from homology"/>
<dbReference type="Gene3D" id="3.10.430.100">
    <property type="entry name" value="Ribosomal protein L9, C-terminal domain"/>
    <property type="match status" value="1"/>
</dbReference>
<dbReference type="InterPro" id="IPR036935">
    <property type="entry name" value="Ribosomal_bL9_N_sf"/>
</dbReference>
<feature type="coiled-coil region" evidence="8">
    <location>
        <begin position="41"/>
        <end position="75"/>
    </location>
</feature>
<dbReference type="Gene3D" id="3.40.5.10">
    <property type="entry name" value="Ribosomal protein L9, N-terminal domain"/>
    <property type="match status" value="1"/>
</dbReference>
<dbReference type="EMBL" id="CACRSK010000003">
    <property type="protein sequence ID" value="VYS95987.1"/>
    <property type="molecule type" value="Genomic_DNA"/>
</dbReference>
<dbReference type="FunFam" id="3.40.5.10:FF:000002">
    <property type="entry name" value="50S ribosomal protein L9"/>
    <property type="match status" value="1"/>
</dbReference>
<name>A0A6N2SR49_9BACT</name>
<evidence type="ECO:0000256" key="3">
    <source>
        <dbReference type="ARBA" id="ARBA00022884"/>
    </source>
</evidence>
<evidence type="ECO:0000259" key="9">
    <source>
        <dbReference type="PROSITE" id="PS00651"/>
    </source>
</evidence>
<protein>
    <recommendedName>
        <fullName evidence="6 7">Large ribosomal subunit protein bL9</fullName>
    </recommendedName>
</protein>
<dbReference type="InterPro" id="IPR036791">
    <property type="entry name" value="Ribosomal_bL9_C_sf"/>
</dbReference>
<dbReference type="NCBIfam" id="TIGR00158">
    <property type="entry name" value="L9"/>
    <property type="match status" value="1"/>
</dbReference>
<feature type="domain" description="Ribosomal protein L9" evidence="9">
    <location>
        <begin position="13"/>
        <end position="40"/>
    </location>
</feature>
<evidence type="ECO:0000313" key="10">
    <source>
        <dbReference type="EMBL" id="VYS95987.1"/>
    </source>
</evidence>
<keyword evidence="8" id="KW-0175">Coiled coil</keyword>
<dbReference type="SUPFAM" id="SSF55653">
    <property type="entry name" value="Ribosomal protein L9 C-domain"/>
    <property type="match status" value="1"/>
</dbReference>
<sequence>MKVLLIKDVKSLGKAGEIKEVKDGYGHNFLVARGYAKIATNEVLRQYEAAKKREAQELEDQISGFKDLKKELAKVRVSVKKPVGEGGALFGSVTKDEVANALKEQKNIEIDRKILEFDTIKHIGVFDAEAKFKHGITAKFEIEVVGE</sequence>
<dbReference type="GO" id="GO:0003735">
    <property type="term" value="F:structural constituent of ribosome"/>
    <property type="evidence" value="ECO:0007669"/>
    <property type="project" value="InterPro"/>
</dbReference>
<dbReference type="InterPro" id="IPR009027">
    <property type="entry name" value="Ribosomal_bL9/RNase_H1_N"/>
</dbReference>
<accession>A0A6N2SR49</accession>
<evidence type="ECO:0000256" key="7">
    <source>
        <dbReference type="HAMAP-Rule" id="MF_00503"/>
    </source>
</evidence>
<dbReference type="InterPro" id="IPR020070">
    <property type="entry name" value="Ribosomal_bL9_N"/>
</dbReference>
<dbReference type="GO" id="GO:0019843">
    <property type="term" value="F:rRNA binding"/>
    <property type="evidence" value="ECO:0007669"/>
    <property type="project" value="UniProtKB-UniRule"/>
</dbReference>
<keyword evidence="5 7" id="KW-0687">Ribonucleoprotein</keyword>
<dbReference type="GO" id="GO:0005840">
    <property type="term" value="C:ribosome"/>
    <property type="evidence" value="ECO:0007669"/>
    <property type="project" value="UniProtKB-KW"/>
</dbReference>
<dbReference type="InterPro" id="IPR020069">
    <property type="entry name" value="Ribosomal_bL9_C"/>
</dbReference>
<keyword evidence="2 7" id="KW-0699">rRNA-binding</keyword>
<evidence type="ECO:0000256" key="1">
    <source>
        <dbReference type="ARBA" id="ARBA00010605"/>
    </source>
</evidence>
<dbReference type="Pfam" id="PF01281">
    <property type="entry name" value="Ribosomal_L9_N"/>
    <property type="match status" value="1"/>
</dbReference>
<dbReference type="Pfam" id="PF03948">
    <property type="entry name" value="Ribosomal_L9_C"/>
    <property type="match status" value="1"/>
</dbReference>
<dbReference type="RefSeq" id="WP_156847380.1">
    <property type="nucleotide sequence ID" value="NZ_CACRSK010000003.1"/>
</dbReference>
<organism evidence="10">
    <name type="scientific">Campylobacter ureolyticus</name>
    <dbReference type="NCBI Taxonomy" id="827"/>
    <lineage>
        <taxon>Bacteria</taxon>
        <taxon>Pseudomonadati</taxon>
        <taxon>Campylobacterota</taxon>
        <taxon>Epsilonproteobacteria</taxon>
        <taxon>Campylobacterales</taxon>
        <taxon>Campylobacteraceae</taxon>
        <taxon>Campylobacter</taxon>
    </lineage>
</organism>
<dbReference type="InterPro" id="IPR000244">
    <property type="entry name" value="Ribosomal_bL9"/>
</dbReference>
<keyword evidence="4 7" id="KW-0689">Ribosomal protein</keyword>
<evidence type="ECO:0000256" key="6">
    <source>
        <dbReference type="ARBA" id="ARBA00035292"/>
    </source>
</evidence>
<dbReference type="GO" id="GO:1990904">
    <property type="term" value="C:ribonucleoprotein complex"/>
    <property type="evidence" value="ECO:0007669"/>
    <property type="project" value="UniProtKB-KW"/>
</dbReference>
<comment type="function">
    <text evidence="7">Binds to the 23S rRNA.</text>
</comment>
<keyword evidence="3 7" id="KW-0694">RNA-binding</keyword>
<dbReference type="AlphaFoldDB" id="A0A6N2SR49"/>
<dbReference type="HAMAP" id="MF_00503">
    <property type="entry name" value="Ribosomal_bL9"/>
    <property type="match status" value="1"/>
</dbReference>
<dbReference type="GO" id="GO:0006412">
    <property type="term" value="P:translation"/>
    <property type="evidence" value="ECO:0007669"/>
    <property type="project" value="UniProtKB-UniRule"/>
</dbReference>
<evidence type="ECO:0000256" key="8">
    <source>
        <dbReference type="SAM" id="Coils"/>
    </source>
</evidence>